<dbReference type="EMBL" id="JACOPK010000009">
    <property type="protein sequence ID" value="MBC5696271.1"/>
    <property type="molecule type" value="Genomic_DNA"/>
</dbReference>
<evidence type="ECO:0000256" key="1">
    <source>
        <dbReference type="SAM" id="MobiDB-lite"/>
    </source>
</evidence>
<dbReference type="RefSeq" id="WP_186970387.1">
    <property type="nucleotide sequence ID" value="NZ_JACOPK010000009.1"/>
</dbReference>
<comment type="caution">
    <text evidence="3">The sequence shown here is derived from an EMBL/GenBank/DDBJ whole genome shotgun (WGS) entry which is preliminary data.</text>
</comment>
<dbReference type="Pfam" id="PF05598">
    <property type="entry name" value="DUF772"/>
    <property type="match status" value="1"/>
</dbReference>
<evidence type="ECO:0000313" key="3">
    <source>
        <dbReference type="EMBL" id="MBC5696271.1"/>
    </source>
</evidence>
<dbReference type="InterPro" id="IPR008490">
    <property type="entry name" value="Transposase_InsH_N"/>
</dbReference>
<evidence type="ECO:0000313" key="4">
    <source>
        <dbReference type="Proteomes" id="UP000641741"/>
    </source>
</evidence>
<gene>
    <name evidence="3" type="ORF">H8S02_09995</name>
</gene>
<dbReference type="PANTHER" id="PTHR35604">
    <property type="entry name" value="TRANSPOSASE INSH FOR INSERTION SEQUENCE ELEMENT IS5A-RELATED"/>
    <property type="match status" value="1"/>
</dbReference>
<accession>A0ABR7GPN1</accession>
<sequence>MQLKLQMVTIEDLVTEGHFLRKLEDTLDLSFVREETAHLYNRRYGRPAIDPVVLVKYLLVGYLYGIPSERQIEQRIQTDVALRWYLGLDLFDRVPDHSTISQLRRRKPSFRKVFRRLFEEVVRQCIEKGLVSGRLAATDSTHVKANASRASEHLVEMRSEPGAYWERLDSYEEEGLQALEKRTGHRRKKRTKQVKRDSRRSQKRVSRTDPEAGHMKRPGQPEG</sequence>
<feature type="compositionally biased region" description="Basic and acidic residues" evidence="1">
    <location>
        <begin position="194"/>
        <end position="214"/>
    </location>
</feature>
<reference evidence="3 4" key="1">
    <citation type="submission" date="2020-08" db="EMBL/GenBank/DDBJ databases">
        <title>Genome public.</title>
        <authorList>
            <person name="Liu C."/>
            <person name="Sun Q."/>
        </authorList>
    </citation>
    <scope>NUCLEOTIDE SEQUENCE [LARGE SCALE GENOMIC DNA]</scope>
    <source>
        <strain evidence="3 4">M2</strain>
    </source>
</reference>
<evidence type="ECO:0000259" key="2">
    <source>
        <dbReference type="Pfam" id="PF05598"/>
    </source>
</evidence>
<feature type="domain" description="Transposase InsH N-terminal" evidence="2">
    <location>
        <begin position="9"/>
        <end position="106"/>
    </location>
</feature>
<organism evidence="3 4">
    <name type="scientific">Agathobaculum hominis</name>
    <dbReference type="NCBI Taxonomy" id="2763014"/>
    <lineage>
        <taxon>Bacteria</taxon>
        <taxon>Bacillati</taxon>
        <taxon>Bacillota</taxon>
        <taxon>Clostridia</taxon>
        <taxon>Eubacteriales</taxon>
        <taxon>Butyricicoccaceae</taxon>
        <taxon>Agathobaculum</taxon>
    </lineage>
</organism>
<feature type="compositionally biased region" description="Basic residues" evidence="1">
    <location>
        <begin position="183"/>
        <end position="193"/>
    </location>
</feature>
<protein>
    <submittedName>
        <fullName evidence="3">Transposase</fullName>
    </submittedName>
</protein>
<keyword evidence="4" id="KW-1185">Reference proteome</keyword>
<proteinExistence type="predicted"/>
<feature type="region of interest" description="Disordered" evidence="1">
    <location>
        <begin position="180"/>
        <end position="223"/>
    </location>
</feature>
<dbReference type="PANTHER" id="PTHR35604:SF2">
    <property type="entry name" value="TRANSPOSASE INSH FOR INSERTION SEQUENCE ELEMENT IS5A-RELATED"/>
    <property type="match status" value="1"/>
</dbReference>
<dbReference type="Proteomes" id="UP000641741">
    <property type="component" value="Unassembled WGS sequence"/>
</dbReference>
<name>A0ABR7GPN1_9FIRM</name>